<sequence>MARARKIFEDLEIKHEACIIDLALTYEYYLSSPEPPPADAPARCLAAGAFIHAAQCKLHQVNCHFLQPRDKVTMGMAEWTLEEAQEDLRIANAKLKTLPRRMRSGRRRNRRVPPLVTLIRPPGCGTPEGHPCCSYTGTHQGPCRDLCTADTYARHPWLSSNLSIAYPAHLTRSPAPSLSPAPHLAEKTAMMHSVEVPQAHTLPQYLDGSALMPTHLIQSPRVLTASGPLQSAPVALCGALDLRIRSTDSGM</sequence>
<evidence type="ECO:0000313" key="1">
    <source>
        <dbReference type="EMBL" id="OEH77781.1"/>
    </source>
</evidence>
<evidence type="ECO:0000313" key="2">
    <source>
        <dbReference type="Proteomes" id="UP000095192"/>
    </source>
</evidence>
<dbReference type="InParanoid" id="A0A1D3D2W0"/>
<gene>
    <name evidence="1" type="ORF">cyc_03446</name>
</gene>
<dbReference type="AlphaFoldDB" id="A0A1D3D2W0"/>
<comment type="caution">
    <text evidence="1">The sequence shown here is derived from an EMBL/GenBank/DDBJ whole genome shotgun (WGS) entry which is preliminary data.</text>
</comment>
<dbReference type="EMBL" id="JROU02000983">
    <property type="protein sequence ID" value="OEH77781.1"/>
    <property type="molecule type" value="Genomic_DNA"/>
</dbReference>
<protein>
    <submittedName>
        <fullName evidence="1">Uncharacterized protein</fullName>
    </submittedName>
</protein>
<dbReference type="VEuPathDB" id="ToxoDB:cyc_03446"/>
<reference evidence="1 2" key="1">
    <citation type="journal article" date="2016" name="BMC Genomics">
        <title>Comparative genomics reveals Cyclospora cayetanensis possesses coccidia-like metabolism and invasion components but unique surface antigens.</title>
        <authorList>
            <person name="Liu S."/>
            <person name="Wang L."/>
            <person name="Zheng H."/>
            <person name="Xu Z."/>
            <person name="Roellig D.M."/>
            <person name="Li N."/>
            <person name="Frace M.A."/>
            <person name="Tang K."/>
            <person name="Arrowood M.J."/>
            <person name="Moss D.M."/>
            <person name="Zhang L."/>
            <person name="Feng Y."/>
            <person name="Xiao L."/>
        </authorList>
    </citation>
    <scope>NUCLEOTIDE SEQUENCE [LARGE SCALE GENOMIC DNA]</scope>
    <source>
        <strain evidence="1 2">CHN_HEN01</strain>
    </source>
</reference>
<accession>A0A1D3D2W0</accession>
<proteinExistence type="predicted"/>
<organism evidence="1 2">
    <name type="scientific">Cyclospora cayetanensis</name>
    <dbReference type="NCBI Taxonomy" id="88456"/>
    <lineage>
        <taxon>Eukaryota</taxon>
        <taxon>Sar</taxon>
        <taxon>Alveolata</taxon>
        <taxon>Apicomplexa</taxon>
        <taxon>Conoidasida</taxon>
        <taxon>Coccidia</taxon>
        <taxon>Eucoccidiorida</taxon>
        <taxon>Eimeriorina</taxon>
        <taxon>Eimeriidae</taxon>
        <taxon>Cyclospora</taxon>
    </lineage>
</organism>
<dbReference type="Proteomes" id="UP000095192">
    <property type="component" value="Unassembled WGS sequence"/>
</dbReference>
<keyword evidence="2" id="KW-1185">Reference proteome</keyword>
<name>A0A1D3D2W0_9EIME</name>